<name>A0A0J9SSN5_PLAV1</name>
<evidence type="ECO:0000313" key="4">
    <source>
        <dbReference type="Proteomes" id="UP000053327"/>
    </source>
</evidence>
<evidence type="ECO:0000256" key="2">
    <source>
        <dbReference type="SAM" id="Phobius"/>
    </source>
</evidence>
<proteinExistence type="predicted"/>
<dbReference type="EMBL" id="KQ234829">
    <property type="protein sequence ID" value="KMZ85836.1"/>
    <property type="molecule type" value="Genomic_DNA"/>
</dbReference>
<dbReference type="InterPro" id="IPR008780">
    <property type="entry name" value="Plasmodium_Vir"/>
</dbReference>
<feature type="transmembrane region" description="Helical" evidence="2">
    <location>
        <begin position="393"/>
        <end position="414"/>
    </location>
</feature>
<reference evidence="3 4" key="1">
    <citation type="submission" date="2011-08" db="EMBL/GenBank/DDBJ databases">
        <title>The Genome Sequence of Plasmodium vivax Brazil I.</title>
        <authorList>
            <consortium name="The Broad Institute Genome Sequencing Platform"/>
            <consortium name="The Broad Institute Genome Sequencing Center for Infectious Disease"/>
            <person name="Neafsey D."/>
            <person name="Carlton J."/>
            <person name="Barnwell J."/>
            <person name="Collins W."/>
            <person name="Escalante A."/>
            <person name="Mullikin J."/>
            <person name="Saul A."/>
            <person name="Guigo R."/>
            <person name="Camara F."/>
            <person name="Young S.K."/>
            <person name="Zeng Q."/>
            <person name="Gargeya S."/>
            <person name="Fitzgerald M."/>
            <person name="Haas B."/>
            <person name="Abouelleil A."/>
            <person name="Alvarado L."/>
            <person name="Arachchi H.M."/>
            <person name="Berlin A."/>
            <person name="Brown A."/>
            <person name="Chapman S.B."/>
            <person name="Chen Z."/>
            <person name="Dunbar C."/>
            <person name="Freedman E."/>
            <person name="Gearin G."/>
            <person name="Gellesch M."/>
            <person name="Goldberg J."/>
            <person name="Griggs A."/>
            <person name="Gujja S."/>
            <person name="Heiman D."/>
            <person name="Howarth C."/>
            <person name="Larson L."/>
            <person name="Lui A."/>
            <person name="MacDonald P.J.P."/>
            <person name="Montmayeur A."/>
            <person name="Murphy C."/>
            <person name="Neiman D."/>
            <person name="Pearson M."/>
            <person name="Priest M."/>
            <person name="Roberts A."/>
            <person name="Saif S."/>
            <person name="Shea T."/>
            <person name="Shenoy N."/>
            <person name="Sisk P."/>
            <person name="Stolte C."/>
            <person name="Sykes S."/>
            <person name="Wortman J."/>
            <person name="Nusbaum C."/>
            <person name="Birren B."/>
        </authorList>
    </citation>
    <scope>NUCLEOTIDE SEQUENCE [LARGE SCALE GENOMIC DNA]</scope>
    <source>
        <strain evidence="3 4">Brazil I</strain>
    </source>
</reference>
<keyword evidence="2" id="KW-0812">Transmembrane</keyword>
<keyword evidence="2" id="KW-0472">Membrane</keyword>
<protein>
    <submittedName>
        <fullName evidence="3">Variable surface protein Vir24</fullName>
    </submittedName>
</protein>
<organism evidence="3 4">
    <name type="scientific">Plasmodium vivax (strain Brazil I)</name>
    <dbReference type="NCBI Taxonomy" id="1033975"/>
    <lineage>
        <taxon>Eukaryota</taxon>
        <taxon>Sar</taxon>
        <taxon>Alveolata</taxon>
        <taxon>Apicomplexa</taxon>
        <taxon>Aconoidasida</taxon>
        <taxon>Haemosporida</taxon>
        <taxon>Plasmodiidae</taxon>
        <taxon>Plasmodium</taxon>
        <taxon>Plasmodium (Plasmodium)</taxon>
    </lineage>
</organism>
<sequence length="435" mass="50027">MNKFNYQDNEMKKLCKRIAWNLDNLYLIFRKEQPKARCSYFNHWIYNEIRKLLVNESNFKKDESAVFKLLDLGYDMNRSLRGNNKNRYDYNKCNIYSKYINYILRIYDKHKYECCDSYSPIESHCPKYFKCYEEFNPESLLSLLSCNDTSLGAQVLERVPEEPKFPVEAPERFRSRIQNRSGSSPDTEARQIRGNGSQNPGIPEITRVKGQQISTRATLRKQLNASCSEVDDSEDNLGSRNCRRRQTVSAPYQENLRESIRKEVDNTPTVTQSAHLQYTKKEDEKLTTQGGISYELTSSPHKTEDSGTFSAYNGGSETYTSGSGRFTSGSGSFTSGIGSYLDGSERYSGGYESYPFESGSYTEMSEFEGDEHTTSGGFSSHFSSILESLKNNVYTVSIGSVASVGFLYFFFNYFKVITKFLLQYKKFTFMKYLLL</sequence>
<feature type="compositionally biased region" description="Polar residues" evidence="1">
    <location>
        <begin position="176"/>
        <end position="186"/>
    </location>
</feature>
<evidence type="ECO:0000313" key="3">
    <source>
        <dbReference type="EMBL" id="KMZ85836.1"/>
    </source>
</evidence>
<feature type="region of interest" description="Disordered" evidence="1">
    <location>
        <begin position="174"/>
        <end position="204"/>
    </location>
</feature>
<gene>
    <name evidence="3" type="ORF">PVBG_01346</name>
</gene>
<dbReference type="Pfam" id="PF05795">
    <property type="entry name" value="Plasmodium_Vir"/>
    <property type="match status" value="1"/>
</dbReference>
<dbReference type="Proteomes" id="UP000053327">
    <property type="component" value="Unassembled WGS sequence"/>
</dbReference>
<accession>A0A0J9SSN5</accession>
<dbReference type="AlphaFoldDB" id="A0A0J9SSN5"/>
<evidence type="ECO:0000256" key="1">
    <source>
        <dbReference type="SAM" id="MobiDB-lite"/>
    </source>
</evidence>
<keyword evidence="2" id="KW-1133">Transmembrane helix</keyword>